<name>A0ABQ0KBC7_MYCNV</name>
<protein>
    <submittedName>
        <fullName evidence="1">Protein-S-isoprenylcysteine methyltransferase</fullName>
    </submittedName>
</protein>
<accession>A0ABQ0KBC7</accession>
<organism evidence="1 2">
    <name type="scientific">Mycolicibacterium novocastrense</name>
    <name type="common">Mycobacterium novocastrense</name>
    <dbReference type="NCBI Taxonomy" id="59813"/>
    <lineage>
        <taxon>Bacteria</taxon>
        <taxon>Bacillati</taxon>
        <taxon>Actinomycetota</taxon>
        <taxon>Actinomycetes</taxon>
        <taxon>Mycobacteriales</taxon>
        <taxon>Mycobacteriaceae</taxon>
        <taxon>Mycolicibacterium</taxon>
    </lineage>
</organism>
<dbReference type="EMBL" id="BCTA01000001">
    <property type="protein sequence ID" value="GAT06883.1"/>
    <property type="molecule type" value="Genomic_DNA"/>
</dbReference>
<proteinExistence type="predicted"/>
<evidence type="ECO:0000313" key="2">
    <source>
        <dbReference type="Proteomes" id="UP000069773"/>
    </source>
</evidence>
<dbReference type="GO" id="GO:0032259">
    <property type="term" value="P:methylation"/>
    <property type="evidence" value="ECO:0007669"/>
    <property type="project" value="UniProtKB-KW"/>
</dbReference>
<dbReference type="GO" id="GO:0008168">
    <property type="term" value="F:methyltransferase activity"/>
    <property type="evidence" value="ECO:0007669"/>
    <property type="project" value="UniProtKB-KW"/>
</dbReference>
<keyword evidence="2" id="KW-1185">Reference proteome</keyword>
<comment type="caution">
    <text evidence="1">The sequence shown here is derived from an EMBL/GenBank/DDBJ whole genome shotgun (WGS) entry which is preliminary data.</text>
</comment>
<dbReference type="Proteomes" id="UP000069773">
    <property type="component" value="Unassembled WGS sequence"/>
</dbReference>
<keyword evidence="1" id="KW-0489">Methyltransferase</keyword>
<sequence>MMAITALFAVMMLLSGALRALIQRRRTGEIGNRRTWRPDGSLEWWALAGTDLGYHIVGVGAPLADLAGLAPVIRPERWHRVLPFTARGSSAS</sequence>
<reference evidence="1 2" key="1">
    <citation type="journal article" date="2016" name="Genome Announc.">
        <title>Draft Genome Sequences of Five Rapidly Growing Mycobacterium Species, M. thermoresistibile, M. fortuitum subsp. acetamidolyticum, M. canariasense, M. brisbanense, and M. novocastrense.</title>
        <authorList>
            <person name="Katahira K."/>
            <person name="Ogura Y."/>
            <person name="Gotoh Y."/>
            <person name="Hayashi T."/>
        </authorList>
    </citation>
    <scope>NUCLEOTIDE SEQUENCE [LARGE SCALE GENOMIC DNA]</scope>
    <source>
        <strain evidence="1 2">JCM18114</strain>
    </source>
</reference>
<evidence type="ECO:0000313" key="1">
    <source>
        <dbReference type="EMBL" id="GAT06883.1"/>
    </source>
</evidence>
<gene>
    <name evidence="1" type="ORF">RMCN_0016</name>
</gene>
<keyword evidence="1" id="KW-0808">Transferase</keyword>